<dbReference type="PROSITE" id="PS01347">
    <property type="entry name" value="MRAY_1"/>
    <property type="match status" value="1"/>
</dbReference>
<dbReference type="GO" id="GO:0005886">
    <property type="term" value="C:plasma membrane"/>
    <property type="evidence" value="ECO:0007669"/>
    <property type="project" value="UniProtKB-SubCell"/>
</dbReference>
<feature type="transmembrane region" description="Helical" evidence="7">
    <location>
        <begin position="6"/>
        <end position="26"/>
    </location>
</feature>
<feature type="transmembrane region" description="Helical" evidence="7">
    <location>
        <begin position="110"/>
        <end position="128"/>
    </location>
</feature>
<feature type="transmembrane region" description="Helical" evidence="7">
    <location>
        <begin position="47"/>
        <end position="68"/>
    </location>
</feature>
<dbReference type="NCBIfam" id="TIGR00445">
    <property type="entry name" value="mraY"/>
    <property type="match status" value="1"/>
</dbReference>
<evidence type="ECO:0000313" key="10">
    <source>
        <dbReference type="EMBL" id="SMC01570.1"/>
    </source>
</evidence>
<keyword evidence="7" id="KW-0132">Cell division</keyword>
<keyword evidence="5 7" id="KW-1133">Transmembrane helix</keyword>
<feature type="transmembrane region" description="Helical" evidence="7">
    <location>
        <begin position="246"/>
        <end position="269"/>
    </location>
</feature>
<keyword evidence="6 7" id="KW-0472">Membrane</keyword>
<comment type="pathway">
    <text evidence="7">Cell wall biogenesis; peptidoglycan biosynthesis.</text>
</comment>
<dbReference type="GO" id="GO:0051301">
    <property type="term" value="P:cell division"/>
    <property type="evidence" value="ECO:0007669"/>
    <property type="project" value="UniProtKB-KW"/>
</dbReference>
<feature type="transmembrane region" description="Helical" evidence="7">
    <location>
        <begin position="296"/>
        <end position="314"/>
    </location>
</feature>
<evidence type="ECO:0000313" key="11">
    <source>
        <dbReference type="Proteomes" id="UP000192660"/>
    </source>
</evidence>
<reference evidence="11" key="1">
    <citation type="submission" date="2017-04" db="EMBL/GenBank/DDBJ databases">
        <authorList>
            <person name="Varghese N."/>
            <person name="Submissions S."/>
        </authorList>
    </citation>
    <scope>NUCLEOTIDE SEQUENCE [LARGE SCALE GENOMIC DNA]</scope>
    <source>
        <strain evidence="11">DSM 9293</strain>
    </source>
</reference>
<dbReference type="Pfam" id="PF00953">
    <property type="entry name" value="Glycos_transf_4"/>
    <property type="match status" value="1"/>
</dbReference>
<dbReference type="PROSITE" id="PS01348">
    <property type="entry name" value="MRAY_2"/>
    <property type="match status" value="1"/>
</dbReference>
<keyword evidence="7" id="KW-0573">Peptidoglycan synthesis</keyword>
<dbReference type="UniPathway" id="UPA00219"/>
<feature type="transmembrane region" description="Helical" evidence="7">
    <location>
        <begin position="196"/>
        <end position="214"/>
    </location>
</feature>
<evidence type="ECO:0000256" key="9">
    <source>
        <dbReference type="PIRSR" id="PIRSR600715-1"/>
    </source>
</evidence>
<gene>
    <name evidence="7" type="primary">mraY</name>
    <name evidence="10" type="ORF">SAMN00768000_0003</name>
</gene>
<dbReference type="CDD" id="cd06852">
    <property type="entry name" value="GT_MraY"/>
    <property type="match status" value="1"/>
</dbReference>
<organism evidence="10 11">
    <name type="scientific">Sulfobacillus thermosulfidooxidans (strain DSM 9293 / VKM B-1269 / AT-1)</name>
    <dbReference type="NCBI Taxonomy" id="929705"/>
    <lineage>
        <taxon>Bacteria</taxon>
        <taxon>Bacillati</taxon>
        <taxon>Bacillota</taxon>
        <taxon>Clostridia</taxon>
        <taxon>Eubacteriales</taxon>
        <taxon>Clostridiales Family XVII. Incertae Sedis</taxon>
        <taxon>Sulfobacillus</taxon>
    </lineage>
</organism>
<name>A0A1W1W694_SULTA</name>
<dbReference type="AlphaFoldDB" id="A0A1W1W694"/>
<keyword evidence="3 7" id="KW-0808">Transferase</keyword>
<dbReference type="STRING" id="28034.BFX07_07795"/>
<feature type="transmembrane region" description="Helical" evidence="7">
    <location>
        <begin position="74"/>
        <end position="98"/>
    </location>
</feature>
<keyword evidence="7 9" id="KW-0479">Metal-binding</keyword>
<feature type="transmembrane region" description="Helical" evidence="7">
    <location>
        <begin position="221"/>
        <end position="240"/>
    </location>
</feature>
<keyword evidence="11" id="KW-1185">Reference proteome</keyword>
<keyword evidence="7" id="KW-0131">Cell cycle</keyword>
<dbReference type="GO" id="GO:0008360">
    <property type="term" value="P:regulation of cell shape"/>
    <property type="evidence" value="ECO:0007669"/>
    <property type="project" value="UniProtKB-KW"/>
</dbReference>
<comment type="subcellular location">
    <subcellularLocation>
        <location evidence="7">Cell membrane</location>
        <topology evidence="7">Multi-pass membrane protein</topology>
    </subcellularLocation>
    <subcellularLocation>
        <location evidence="1">Membrane</location>
        <topology evidence="1">Multi-pass membrane protein</topology>
    </subcellularLocation>
</comment>
<comment type="catalytic activity">
    <reaction evidence="7">
        <text>UDP-N-acetyl-alpha-D-muramoyl-L-alanyl-gamma-D-glutamyl-meso-2,6-diaminopimeloyl-D-alanyl-D-alanine + di-trans,octa-cis-undecaprenyl phosphate = di-trans,octa-cis-undecaprenyl diphospho-N-acetyl-alpha-D-muramoyl-L-alanyl-D-glutamyl-meso-2,6-diaminopimeloyl-D-alanyl-D-alanine + UMP</text>
        <dbReference type="Rhea" id="RHEA:28386"/>
        <dbReference type="ChEBI" id="CHEBI:57865"/>
        <dbReference type="ChEBI" id="CHEBI:60392"/>
        <dbReference type="ChEBI" id="CHEBI:61386"/>
        <dbReference type="ChEBI" id="CHEBI:61387"/>
        <dbReference type="EC" id="2.7.8.13"/>
    </reaction>
</comment>
<comment type="cofactor">
    <cofactor evidence="7 9">
        <name>Mg(2+)</name>
        <dbReference type="ChEBI" id="CHEBI:18420"/>
    </cofactor>
</comment>
<evidence type="ECO:0000256" key="4">
    <source>
        <dbReference type="ARBA" id="ARBA00022692"/>
    </source>
</evidence>
<dbReference type="HAMAP" id="MF_00038">
    <property type="entry name" value="MraY"/>
    <property type="match status" value="1"/>
</dbReference>
<evidence type="ECO:0000256" key="1">
    <source>
        <dbReference type="ARBA" id="ARBA00004141"/>
    </source>
</evidence>
<dbReference type="Proteomes" id="UP000192660">
    <property type="component" value="Unassembled WGS sequence"/>
</dbReference>
<feature type="transmembrane region" description="Helical" evidence="7">
    <location>
        <begin position="170"/>
        <end position="190"/>
    </location>
</feature>
<dbReference type="GO" id="GO:0071555">
    <property type="term" value="P:cell wall organization"/>
    <property type="evidence" value="ECO:0007669"/>
    <property type="project" value="UniProtKB-KW"/>
</dbReference>
<feature type="transmembrane region" description="Helical" evidence="7">
    <location>
        <begin position="140"/>
        <end position="158"/>
    </location>
</feature>
<keyword evidence="4 7" id="KW-0812">Transmembrane</keyword>
<dbReference type="GO" id="GO:0008963">
    <property type="term" value="F:phospho-N-acetylmuramoyl-pentapeptide-transferase activity"/>
    <property type="evidence" value="ECO:0007669"/>
    <property type="project" value="UniProtKB-UniRule"/>
</dbReference>
<feature type="binding site" evidence="9">
    <location>
        <position position="165"/>
    </location>
    <ligand>
        <name>Mg(2+)</name>
        <dbReference type="ChEBI" id="CHEBI:18420"/>
    </ligand>
</feature>
<keyword evidence="7" id="KW-0961">Cell wall biogenesis/degradation</keyword>
<keyword evidence="7" id="KW-1003">Cell membrane</keyword>
<dbReference type="OrthoDB" id="9805475at2"/>
<dbReference type="GO" id="GO:0051992">
    <property type="term" value="F:UDP-N-acetylmuramoyl-L-alanyl-D-glutamyl-meso-2,6-diaminopimelyl-D-alanyl-D-alanine:undecaprenyl-phosphate transferase activity"/>
    <property type="evidence" value="ECO:0007669"/>
    <property type="project" value="RHEA"/>
</dbReference>
<dbReference type="EMBL" id="FWWY01000001">
    <property type="protein sequence ID" value="SMC01570.1"/>
    <property type="molecule type" value="Genomic_DNA"/>
</dbReference>
<comment type="similarity">
    <text evidence="2 7">Belongs to the glycosyltransferase 4 family. MraY subfamily.</text>
</comment>
<dbReference type="PANTHER" id="PTHR22926">
    <property type="entry name" value="PHOSPHO-N-ACETYLMURAMOYL-PENTAPEPTIDE-TRANSFERASE"/>
    <property type="match status" value="1"/>
</dbReference>
<dbReference type="InterPro" id="IPR018480">
    <property type="entry name" value="PNAcMuramoyl-5peptid_Trfase_CS"/>
</dbReference>
<protein>
    <recommendedName>
        <fullName evidence="7 8">Phospho-N-acetylmuramoyl-pentapeptide-transferase</fullName>
        <ecNumber evidence="7 8">2.7.8.13</ecNumber>
    </recommendedName>
    <alternativeName>
        <fullName evidence="7">UDP-MurNAc-pentapeptide phosphotransferase</fullName>
    </alternativeName>
</protein>
<dbReference type="EC" id="2.7.8.13" evidence="7 8"/>
<keyword evidence="7" id="KW-0133">Cell shape</keyword>
<feature type="binding site" evidence="9">
    <location>
        <position position="225"/>
    </location>
    <ligand>
        <name>Mg(2+)</name>
        <dbReference type="ChEBI" id="CHEBI:18420"/>
    </ligand>
</feature>
<keyword evidence="7 9" id="KW-0460">Magnesium</keyword>
<evidence type="ECO:0000256" key="5">
    <source>
        <dbReference type="ARBA" id="ARBA00022989"/>
    </source>
</evidence>
<dbReference type="GO" id="GO:0046872">
    <property type="term" value="F:metal ion binding"/>
    <property type="evidence" value="ECO:0007669"/>
    <property type="project" value="UniProtKB-KW"/>
</dbReference>
<dbReference type="PANTHER" id="PTHR22926:SF5">
    <property type="entry name" value="PHOSPHO-N-ACETYLMURAMOYL-PENTAPEPTIDE-TRANSFERASE HOMOLOG"/>
    <property type="match status" value="1"/>
</dbReference>
<evidence type="ECO:0000256" key="6">
    <source>
        <dbReference type="ARBA" id="ARBA00023136"/>
    </source>
</evidence>
<comment type="function">
    <text evidence="7">Catalyzes the initial step of the lipid cycle reactions in the biosynthesis of the cell wall peptidoglycan: transfers peptidoglycan precursor phospho-MurNAc-pentapeptide from UDP-MurNAc-pentapeptide onto the lipid carrier undecaprenyl phosphate, yielding undecaprenyl-pyrophosphoryl-MurNAc-pentapeptide, known as lipid I.</text>
</comment>
<evidence type="ECO:0000256" key="8">
    <source>
        <dbReference type="NCBIfam" id="TIGR00445"/>
    </source>
</evidence>
<accession>A0A1W1W694</accession>
<dbReference type="RefSeq" id="WP_020374576.1">
    <property type="nucleotide sequence ID" value="NZ_FWWY01000001.1"/>
</dbReference>
<dbReference type="Pfam" id="PF10555">
    <property type="entry name" value="MraY_sig1"/>
    <property type="match status" value="1"/>
</dbReference>
<evidence type="ECO:0000256" key="2">
    <source>
        <dbReference type="ARBA" id="ARBA00005583"/>
    </source>
</evidence>
<evidence type="ECO:0000256" key="3">
    <source>
        <dbReference type="ARBA" id="ARBA00022679"/>
    </source>
</evidence>
<dbReference type="InterPro" id="IPR003524">
    <property type="entry name" value="PNAcMuramoyl-5peptid_Trfase"/>
</dbReference>
<proteinExistence type="inferred from homology"/>
<sequence length="315" mass="34266">MNVVYAGLLGFVVAFGLGPIVIPVLHRLKFGQMVRDVGPQSHLKKQGTPTMGGLLFLLPLPLAVLLFADNNLEAWALVTLIWSYGMIGLADDLLKVVFKRPLGLKAREKLLFQILFAVAFTWLAARRFHADGPYVLPFHWGTVALPWIFGPLSVLAILGSGNAVNLTDGLDGLAAGAVTLTMAFFAFWGVVHHQMALALVSTALIGSLIGFLRYNIHPARVFMGDTGSLALGAALAGAAIVSRTTLILPIIGLLFVLETLSVIIQVLSFRLTGRRVFRMSPLHHHFELGGWPEERVVAVFWLIAAMGAAVAWWWM</sequence>
<dbReference type="InterPro" id="IPR000715">
    <property type="entry name" value="Glycosyl_transferase_4"/>
</dbReference>
<dbReference type="GO" id="GO:0009252">
    <property type="term" value="P:peptidoglycan biosynthetic process"/>
    <property type="evidence" value="ECO:0007669"/>
    <property type="project" value="UniProtKB-UniRule"/>
</dbReference>
<evidence type="ECO:0000256" key="7">
    <source>
        <dbReference type="HAMAP-Rule" id="MF_00038"/>
    </source>
</evidence>